<feature type="compositionally biased region" description="Basic residues" evidence="1">
    <location>
        <begin position="202"/>
        <end position="213"/>
    </location>
</feature>
<evidence type="ECO:0000256" key="1">
    <source>
        <dbReference type="SAM" id="MobiDB-lite"/>
    </source>
</evidence>
<dbReference type="AlphaFoldDB" id="A0AAD7TG10"/>
<reference evidence="2" key="1">
    <citation type="submission" date="2022-11" db="EMBL/GenBank/DDBJ databases">
        <title>Genome Sequence of Cubamyces cubensis.</title>
        <authorList>
            <person name="Buettner E."/>
        </authorList>
    </citation>
    <scope>NUCLEOTIDE SEQUENCE</scope>
    <source>
        <strain evidence="2">MPL-01</strain>
    </source>
</reference>
<name>A0AAD7TG10_9APHY</name>
<dbReference type="EMBL" id="JAPEVG010000753">
    <property type="protein sequence ID" value="KAJ8455584.1"/>
    <property type="molecule type" value="Genomic_DNA"/>
</dbReference>
<organism evidence="2 3">
    <name type="scientific">Trametes cubensis</name>
    <dbReference type="NCBI Taxonomy" id="1111947"/>
    <lineage>
        <taxon>Eukaryota</taxon>
        <taxon>Fungi</taxon>
        <taxon>Dikarya</taxon>
        <taxon>Basidiomycota</taxon>
        <taxon>Agaricomycotina</taxon>
        <taxon>Agaricomycetes</taxon>
        <taxon>Polyporales</taxon>
        <taxon>Polyporaceae</taxon>
        <taxon>Trametes</taxon>
    </lineage>
</organism>
<feature type="region of interest" description="Disordered" evidence="1">
    <location>
        <begin position="166"/>
        <end position="251"/>
    </location>
</feature>
<evidence type="ECO:0000313" key="2">
    <source>
        <dbReference type="EMBL" id="KAJ8455584.1"/>
    </source>
</evidence>
<gene>
    <name evidence="2" type="ORF">ONZ51_g12395</name>
</gene>
<accession>A0AAD7TG10</accession>
<dbReference type="Proteomes" id="UP001215151">
    <property type="component" value="Unassembled WGS sequence"/>
</dbReference>
<keyword evidence="3" id="KW-1185">Reference proteome</keyword>
<protein>
    <submittedName>
        <fullName evidence="2">Uncharacterized protein</fullName>
    </submittedName>
</protein>
<comment type="caution">
    <text evidence="2">The sequence shown here is derived from an EMBL/GenBank/DDBJ whole genome shotgun (WGS) entry which is preliminary data.</text>
</comment>
<proteinExistence type="predicted"/>
<sequence>MAFSIPSTSRVLLPEPVVVIAAAAQSPLVHFLPRNRSISGHIQDLRSVAALSQQLRGVLRDIELCISRMTREDREILDIEWLNIVRRYEQMLDQADRAASRVAAVLEVLHMVREKKSATPGDMIQELTAMRSKLEPRAYNLKPECAAIRDNVERFYNAIKYKVQGSSSTSARGDTDATYVNPDIPPQGLKPSTAIPASPKSSSRRTTSRRHAGRSQEFYASQETEDSETSTTATTASVHHELPPVDTDPPWAYFEVPPDDEPRMQVPDDAPGLRCESPQEDPVCNQQLQETESLVLVESLKEILAGLDKQTQKLDAFPQLAAQLQDDIDTYVTALTHLGKDGNYRTLTEAHPHFRPLSDFSDGLVDVSESEVLDLECAFAIVQE</sequence>
<evidence type="ECO:0000313" key="3">
    <source>
        <dbReference type="Proteomes" id="UP001215151"/>
    </source>
</evidence>